<sequence>MESQASEVKQIATQLLAAMLANPHIYATVSDEGAKGQQEQELIIIAIEMAEHLIAKVDNKK</sequence>
<dbReference type="AlphaFoldDB" id="A0A2N6JVG7"/>
<accession>A0A2N6JVG7</accession>
<organism evidence="1 2">
    <name type="scientific">Fischerella muscicola CCMEE 5323</name>
    <dbReference type="NCBI Taxonomy" id="2019572"/>
    <lineage>
        <taxon>Bacteria</taxon>
        <taxon>Bacillati</taxon>
        <taxon>Cyanobacteriota</taxon>
        <taxon>Cyanophyceae</taxon>
        <taxon>Nostocales</taxon>
        <taxon>Hapalosiphonaceae</taxon>
        <taxon>Fischerella</taxon>
    </lineage>
</organism>
<dbReference type="EMBL" id="NRQW01000649">
    <property type="protein sequence ID" value="PLZ83364.1"/>
    <property type="molecule type" value="Genomic_DNA"/>
</dbReference>
<dbReference type="Proteomes" id="UP000235036">
    <property type="component" value="Unassembled WGS sequence"/>
</dbReference>
<reference evidence="1 2" key="1">
    <citation type="submission" date="2017-08" db="EMBL/GenBank/DDBJ databases">
        <title>Genomes of Fischerella (Mastigocladus) sp. strains.</title>
        <authorList>
            <person name="Miller S.R."/>
        </authorList>
    </citation>
    <scope>NUCLEOTIDE SEQUENCE [LARGE SCALE GENOMIC DNA]</scope>
    <source>
        <strain evidence="1 2">CCMEE 5323</strain>
    </source>
</reference>
<proteinExistence type="predicted"/>
<name>A0A2N6JVG7_FISMU</name>
<keyword evidence="2" id="KW-1185">Reference proteome</keyword>
<evidence type="ECO:0000313" key="2">
    <source>
        <dbReference type="Proteomes" id="UP000235036"/>
    </source>
</evidence>
<evidence type="ECO:0000313" key="1">
    <source>
        <dbReference type="EMBL" id="PLZ83364.1"/>
    </source>
</evidence>
<dbReference type="RefSeq" id="WP_016869672.1">
    <property type="nucleotide sequence ID" value="NZ_CAWNVR010000059.1"/>
</dbReference>
<protein>
    <submittedName>
        <fullName evidence="1">Uncharacterized protein</fullName>
    </submittedName>
</protein>
<gene>
    <name evidence="1" type="ORF">CEN44_26720</name>
</gene>
<comment type="caution">
    <text evidence="1">The sequence shown here is derived from an EMBL/GenBank/DDBJ whole genome shotgun (WGS) entry which is preliminary data.</text>
</comment>